<evidence type="ECO:0000313" key="9">
    <source>
        <dbReference type="Proteomes" id="UP000009022"/>
    </source>
</evidence>
<dbReference type="HOGENOM" id="CLU_009834_7_6_1"/>
<dbReference type="GeneID" id="6749313"/>
<evidence type="ECO:0000256" key="7">
    <source>
        <dbReference type="RuleBase" id="RU003707"/>
    </source>
</evidence>
<accession>B3RM37</accession>
<evidence type="ECO:0000256" key="2">
    <source>
        <dbReference type="ARBA" id="ARBA00012076"/>
    </source>
</evidence>
<dbReference type="InterPro" id="IPR018376">
    <property type="entry name" value="Enoyl-CoA_hyd/isom_CS"/>
</dbReference>
<dbReference type="FunCoup" id="B3RM37">
    <property type="interactions" value="990"/>
</dbReference>
<comment type="similarity">
    <text evidence="1 7">Belongs to the enoyl-CoA hydratase/isomerase family.</text>
</comment>
<dbReference type="CDD" id="cd06558">
    <property type="entry name" value="crotonase-like"/>
    <property type="match status" value="1"/>
</dbReference>
<sequence>MSRIFSIATRSILPRSYRPVASQLSKYSLAGHGKIFYSTAGTENNDYKEIIVEYKGKRQNVALVRLHRPKALNALCASLIAELTHALASFDKNPDIGCIVLTGSEKAFAAGADIKEMQNLTYDYTYKSDFLANWEFVHRTKTPIIAAINGYALGGGCEIAMSCDILYAGDNAKFGQPEISIGTIPGGGGSQRLTKAVGKSLAMEMILTGKPIDAQEAERKGLVSKVFPKEVLVDEAIKTAEVIANQSKMAARMCKQAVQTSFNVGLDEGLKYERTIFHSTFAVHDRKEGMTAFVEKRKPNYEDK</sequence>
<dbReference type="RefSeq" id="XP_002108831.1">
    <property type="nucleotide sequence ID" value="XM_002108795.1"/>
</dbReference>
<dbReference type="eggNOG" id="KOG1680">
    <property type="taxonomic scope" value="Eukaryota"/>
</dbReference>
<dbReference type="GO" id="GO:0006635">
    <property type="term" value="P:fatty acid beta-oxidation"/>
    <property type="evidence" value="ECO:0000318"/>
    <property type="project" value="GO_Central"/>
</dbReference>
<name>B3RM37_TRIAD</name>
<dbReference type="PhylomeDB" id="B3RM37"/>
<dbReference type="FunFam" id="3.90.226.10:FF:000019">
    <property type="entry name" value="Enoyl-CoA hydratase, mitochondrial"/>
    <property type="match status" value="1"/>
</dbReference>
<dbReference type="InterPro" id="IPR001753">
    <property type="entry name" value="Enoyl-CoA_hydra/iso"/>
</dbReference>
<dbReference type="SUPFAM" id="SSF52096">
    <property type="entry name" value="ClpP/crotonase"/>
    <property type="match status" value="1"/>
</dbReference>
<proteinExistence type="inferred from homology"/>
<dbReference type="CTD" id="6749313"/>
<evidence type="ECO:0000256" key="3">
    <source>
        <dbReference type="ARBA" id="ARBA00022832"/>
    </source>
</evidence>
<dbReference type="OMA" id="FCDARED"/>
<keyword evidence="4" id="KW-0443">Lipid metabolism</keyword>
<dbReference type="Gene3D" id="3.90.226.10">
    <property type="entry name" value="2-enoyl-CoA Hydratase, Chain A, domain 1"/>
    <property type="match status" value="1"/>
</dbReference>
<protein>
    <recommendedName>
        <fullName evidence="6">Probable enoyl-CoA hydratase, mitochondrial</fullName>
        <ecNumber evidence="2">4.2.1.17</ecNumber>
    </recommendedName>
</protein>
<evidence type="ECO:0000256" key="4">
    <source>
        <dbReference type="ARBA" id="ARBA00023098"/>
    </source>
</evidence>
<evidence type="ECO:0000256" key="5">
    <source>
        <dbReference type="ARBA" id="ARBA00023239"/>
    </source>
</evidence>
<reference evidence="8 9" key="1">
    <citation type="journal article" date="2008" name="Nature">
        <title>The Trichoplax genome and the nature of placozoans.</title>
        <authorList>
            <person name="Srivastava M."/>
            <person name="Begovic E."/>
            <person name="Chapman J."/>
            <person name="Putnam N.H."/>
            <person name="Hellsten U."/>
            <person name="Kawashima T."/>
            <person name="Kuo A."/>
            <person name="Mitros T."/>
            <person name="Salamov A."/>
            <person name="Carpenter M.L."/>
            <person name="Signorovitch A.Y."/>
            <person name="Moreno M.A."/>
            <person name="Kamm K."/>
            <person name="Grimwood J."/>
            <person name="Schmutz J."/>
            <person name="Shapiro H."/>
            <person name="Grigoriev I.V."/>
            <person name="Buss L.W."/>
            <person name="Schierwater B."/>
            <person name="Dellaporta S.L."/>
            <person name="Rokhsar D.S."/>
        </authorList>
    </citation>
    <scope>NUCLEOTIDE SEQUENCE [LARGE SCALE GENOMIC DNA]</scope>
    <source>
        <strain evidence="8 9">Grell-BS-1999</strain>
    </source>
</reference>
<gene>
    <name evidence="8" type="ORF">TRIADDRAFT_52223</name>
</gene>
<dbReference type="Proteomes" id="UP000009022">
    <property type="component" value="Unassembled WGS sequence"/>
</dbReference>
<dbReference type="PANTHER" id="PTHR11941:SF54">
    <property type="entry name" value="ENOYL-COA HYDRATASE, MITOCHONDRIAL"/>
    <property type="match status" value="1"/>
</dbReference>
<keyword evidence="5" id="KW-0456">Lyase</keyword>
<dbReference type="Pfam" id="PF00378">
    <property type="entry name" value="ECH_1"/>
    <property type="match status" value="1"/>
</dbReference>
<dbReference type="InterPro" id="IPR014748">
    <property type="entry name" value="Enoyl-CoA_hydra_C"/>
</dbReference>
<dbReference type="PANTHER" id="PTHR11941">
    <property type="entry name" value="ENOYL-COA HYDRATASE-RELATED"/>
    <property type="match status" value="1"/>
</dbReference>
<keyword evidence="3" id="KW-0276">Fatty acid metabolism</keyword>
<evidence type="ECO:0000313" key="8">
    <source>
        <dbReference type="EMBL" id="EDV29629.1"/>
    </source>
</evidence>
<dbReference type="GO" id="GO:0004300">
    <property type="term" value="F:enoyl-CoA hydratase activity"/>
    <property type="evidence" value="ECO:0007669"/>
    <property type="project" value="UniProtKB-EC"/>
</dbReference>
<dbReference type="EMBL" id="DS985241">
    <property type="protein sequence ID" value="EDV29629.1"/>
    <property type="molecule type" value="Genomic_DNA"/>
</dbReference>
<dbReference type="EC" id="4.2.1.17" evidence="2"/>
<organism evidence="8 9">
    <name type="scientific">Trichoplax adhaerens</name>
    <name type="common">Trichoplax reptans</name>
    <dbReference type="NCBI Taxonomy" id="10228"/>
    <lineage>
        <taxon>Eukaryota</taxon>
        <taxon>Metazoa</taxon>
        <taxon>Placozoa</taxon>
        <taxon>Uniplacotomia</taxon>
        <taxon>Trichoplacea</taxon>
        <taxon>Trichoplacidae</taxon>
        <taxon>Trichoplax</taxon>
    </lineage>
</organism>
<dbReference type="InParanoid" id="B3RM37"/>
<evidence type="ECO:0000256" key="1">
    <source>
        <dbReference type="ARBA" id="ARBA00005254"/>
    </source>
</evidence>
<dbReference type="KEGG" id="tad:TRIADDRAFT_52223"/>
<dbReference type="GO" id="GO:0005739">
    <property type="term" value="C:mitochondrion"/>
    <property type="evidence" value="ECO:0000318"/>
    <property type="project" value="GO_Central"/>
</dbReference>
<dbReference type="STRING" id="10228.B3RM37"/>
<evidence type="ECO:0000256" key="6">
    <source>
        <dbReference type="ARBA" id="ARBA00073937"/>
    </source>
</evidence>
<dbReference type="InterPro" id="IPR029045">
    <property type="entry name" value="ClpP/crotonase-like_dom_sf"/>
</dbReference>
<dbReference type="FunFam" id="1.10.12.10:FF:000001">
    <property type="entry name" value="Probable enoyl-CoA hydratase, mitochondrial"/>
    <property type="match status" value="1"/>
</dbReference>
<dbReference type="Gene3D" id="1.10.12.10">
    <property type="entry name" value="Lyase 2-enoyl-coa Hydratase, Chain A, domain 2"/>
    <property type="match status" value="1"/>
</dbReference>
<dbReference type="AlphaFoldDB" id="B3RM37"/>
<dbReference type="PROSITE" id="PS00166">
    <property type="entry name" value="ENOYL_COA_HYDRATASE"/>
    <property type="match status" value="1"/>
</dbReference>
<dbReference type="OrthoDB" id="2018133at2759"/>
<keyword evidence="9" id="KW-1185">Reference proteome</keyword>